<evidence type="ECO:0000313" key="4">
    <source>
        <dbReference type="EMBL" id="CAE8669009.1"/>
    </source>
</evidence>
<dbReference type="PANTHER" id="PTHR10724">
    <property type="entry name" value="30S RIBOSOMAL PROTEIN S1"/>
    <property type="match status" value="1"/>
</dbReference>
<dbReference type="OrthoDB" id="79171at2759"/>
<keyword evidence="5" id="KW-1185">Reference proteome</keyword>
<evidence type="ECO:0000313" key="5">
    <source>
        <dbReference type="Proteomes" id="UP000654075"/>
    </source>
</evidence>
<protein>
    <recommendedName>
        <fullName evidence="1">S1 motif domain-containing protein</fullName>
    </recommendedName>
</protein>
<name>A0A813H611_POLGL</name>
<dbReference type="Proteomes" id="UP000654075">
    <property type="component" value="Unassembled WGS sequence"/>
</dbReference>
<reference evidence="3" key="1">
    <citation type="submission" date="2021-02" db="EMBL/GenBank/DDBJ databases">
        <authorList>
            <person name="Dougan E. K."/>
            <person name="Rhodes N."/>
            <person name="Thang M."/>
            <person name="Chan C."/>
        </authorList>
    </citation>
    <scope>NUCLEOTIDE SEQUENCE</scope>
</reference>
<dbReference type="Gene3D" id="2.30.30.140">
    <property type="match status" value="1"/>
</dbReference>
<dbReference type="PANTHER" id="PTHR10724:SF10">
    <property type="entry name" value="S1 RNA-BINDING DOMAIN-CONTAINING PROTEIN 1"/>
    <property type="match status" value="1"/>
</dbReference>
<dbReference type="CDD" id="cd04508">
    <property type="entry name" value="Tudor_SF"/>
    <property type="match status" value="1"/>
</dbReference>
<evidence type="ECO:0000313" key="2">
    <source>
        <dbReference type="EMBL" id="CAE8623070.1"/>
    </source>
</evidence>
<dbReference type="InterPro" id="IPR012340">
    <property type="entry name" value="NA-bd_OB-fold"/>
</dbReference>
<dbReference type="GO" id="GO:0006412">
    <property type="term" value="P:translation"/>
    <property type="evidence" value="ECO:0007669"/>
    <property type="project" value="TreeGrafter"/>
</dbReference>
<dbReference type="Proteomes" id="UP000626109">
    <property type="component" value="Unassembled WGS sequence"/>
</dbReference>
<feature type="domain" description="S1 motif" evidence="1">
    <location>
        <begin position="73"/>
        <end position="140"/>
    </location>
</feature>
<sequence length="233" mass="24659">GDAAEVLSPGDAVEAVFGDDGHWYSAVLEKGNADGTFEVRWDDPDGGPEVSTVQLKDIKKYVPPIPMDQLQVGAKYTGTVVSTAGFGAFVNIGAERDGLVHVSCVKEGFVENIDDELQAGQQVTVWVKQVVDGKLGLTMVESKLSSGGGPRTKADLSKFKDLTWGDRLKGTVVSVTNFGAFVSVMPPSGGDATQGLVHVSEMSDTYVEDPFSVVQQGQEVEVYVKDIDVTGGS</sequence>
<feature type="non-terminal residue" evidence="3">
    <location>
        <position position="1"/>
    </location>
</feature>
<evidence type="ECO:0000313" key="3">
    <source>
        <dbReference type="EMBL" id="CAE8633101.1"/>
    </source>
</evidence>
<dbReference type="EMBL" id="CAJNNV010030631">
    <property type="protein sequence ID" value="CAE8633101.1"/>
    <property type="molecule type" value="Genomic_DNA"/>
</dbReference>
<dbReference type="PROSITE" id="PS50126">
    <property type="entry name" value="S1"/>
    <property type="match status" value="2"/>
</dbReference>
<accession>A0A813H611</accession>
<proteinExistence type="predicted"/>
<dbReference type="EMBL" id="CAJNNV010028106">
    <property type="protein sequence ID" value="CAE8623070.1"/>
    <property type="molecule type" value="Genomic_DNA"/>
</dbReference>
<organism evidence="3 5">
    <name type="scientific">Polarella glacialis</name>
    <name type="common">Dinoflagellate</name>
    <dbReference type="NCBI Taxonomy" id="89957"/>
    <lineage>
        <taxon>Eukaryota</taxon>
        <taxon>Sar</taxon>
        <taxon>Alveolata</taxon>
        <taxon>Dinophyceae</taxon>
        <taxon>Suessiales</taxon>
        <taxon>Suessiaceae</taxon>
        <taxon>Polarella</taxon>
    </lineage>
</organism>
<gene>
    <name evidence="2" type="ORF">PGLA1383_LOCUS40386</name>
    <name evidence="3" type="ORF">PGLA1383_LOCUS49015</name>
    <name evidence="4" type="ORF">PGLA2088_LOCUS17088</name>
</gene>
<dbReference type="OMA" id="PVEWIEP"/>
<dbReference type="EMBL" id="CAJNNW010022247">
    <property type="protein sequence ID" value="CAE8669009.1"/>
    <property type="molecule type" value="Genomic_DNA"/>
</dbReference>
<dbReference type="SMART" id="SM00316">
    <property type="entry name" value="S1"/>
    <property type="match status" value="2"/>
</dbReference>
<dbReference type="GO" id="GO:0003729">
    <property type="term" value="F:mRNA binding"/>
    <property type="evidence" value="ECO:0007669"/>
    <property type="project" value="TreeGrafter"/>
</dbReference>
<dbReference type="SMART" id="SM00743">
    <property type="entry name" value="Agenet"/>
    <property type="match status" value="1"/>
</dbReference>
<feature type="domain" description="S1 motif" evidence="1">
    <location>
        <begin position="165"/>
        <end position="233"/>
    </location>
</feature>
<comment type="caution">
    <text evidence="3">The sequence shown here is derived from an EMBL/GenBank/DDBJ whole genome shotgun (WGS) entry which is preliminary data.</text>
</comment>
<dbReference type="InterPro" id="IPR050437">
    <property type="entry name" value="Ribos_protein_bS1-like"/>
</dbReference>
<dbReference type="Pfam" id="PF00575">
    <property type="entry name" value="S1"/>
    <property type="match status" value="2"/>
</dbReference>
<dbReference type="InterPro" id="IPR014002">
    <property type="entry name" value="Agenet_dom_plant"/>
</dbReference>
<dbReference type="Gene3D" id="2.40.50.140">
    <property type="entry name" value="Nucleic acid-binding proteins"/>
    <property type="match status" value="2"/>
</dbReference>
<dbReference type="GO" id="GO:0003735">
    <property type="term" value="F:structural constituent of ribosome"/>
    <property type="evidence" value="ECO:0007669"/>
    <property type="project" value="TreeGrafter"/>
</dbReference>
<evidence type="ECO:0000259" key="1">
    <source>
        <dbReference type="PROSITE" id="PS50126"/>
    </source>
</evidence>
<dbReference type="SUPFAM" id="SSF50249">
    <property type="entry name" value="Nucleic acid-binding proteins"/>
    <property type="match status" value="2"/>
</dbReference>
<dbReference type="InterPro" id="IPR003029">
    <property type="entry name" value="S1_domain"/>
</dbReference>
<dbReference type="AlphaFoldDB" id="A0A813H611"/>